<dbReference type="CDD" id="cd04486">
    <property type="entry name" value="YhcR_OBF_like"/>
    <property type="match status" value="1"/>
</dbReference>
<organism evidence="3 4">
    <name type="scientific">Fonsecaea multimorphosa CBS 102226</name>
    <dbReference type="NCBI Taxonomy" id="1442371"/>
    <lineage>
        <taxon>Eukaryota</taxon>
        <taxon>Fungi</taxon>
        <taxon>Dikarya</taxon>
        <taxon>Ascomycota</taxon>
        <taxon>Pezizomycotina</taxon>
        <taxon>Eurotiomycetes</taxon>
        <taxon>Chaetothyriomycetidae</taxon>
        <taxon>Chaetothyriales</taxon>
        <taxon>Herpotrichiellaceae</taxon>
        <taxon>Fonsecaea</taxon>
    </lineage>
</organism>
<protein>
    <recommendedName>
        <fullName evidence="2">Endonuclease/exonuclease/phosphatase domain-containing protein</fullName>
    </recommendedName>
</protein>
<reference evidence="3 4" key="1">
    <citation type="submission" date="2015-01" db="EMBL/GenBank/DDBJ databases">
        <title>The Genome Sequence of Fonsecaea multimorphosa CBS 102226.</title>
        <authorList>
            <consortium name="The Broad Institute Genomics Platform"/>
            <person name="Cuomo C."/>
            <person name="de Hoog S."/>
            <person name="Gorbushina A."/>
            <person name="Stielow B."/>
            <person name="Teixiera M."/>
            <person name="Abouelleil A."/>
            <person name="Chapman S.B."/>
            <person name="Priest M."/>
            <person name="Young S.K."/>
            <person name="Wortman J."/>
            <person name="Nusbaum C."/>
            <person name="Birren B."/>
        </authorList>
    </citation>
    <scope>NUCLEOTIDE SEQUENCE [LARGE SCALE GENOMIC DNA]</scope>
    <source>
        <strain evidence="3 4">CBS 102226</strain>
    </source>
</reference>
<keyword evidence="1" id="KW-0732">Signal</keyword>
<dbReference type="Pfam" id="PF03372">
    <property type="entry name" value="Exo_endo_phos"/>
    <property type="match status" value="1"/>
</dbReference>
<evidence type="ECO:0000259" key="2">
    <source>
        <dbReference type="Pfam" id="PF03372"/>
    </source>
</evidence>
<dbReference type="OrthoDB" id="47488at2759"/>
<accession>A0A0D2GZS0</accession>
<dbReference type="VEuPathDB" id="FungiDB:Z520_09360"/>
<dbReference type="PANTHER" id="PTHR42834">
    <property type="entry name" value="ENDONUCLEASE/EXONUCLEASE/PHOSPHATASE FAMILY PROTEIN (AFU_ORTHOLOGUE AFUA_3G09210)"/>
    <property type="match status" value="1"/>
</dbReference>
<feature type="domain" description="Endonuclease/exonuclease/phosphatase" evidence="2">
    <location>
        <begin position="306"/>
        <end position="602"/>
    </location>
</feature>
<keyword evidence="4" id="KW-1185">Reference proteome</keyword>
<evidence type="ECO:0000313" key="3">
    <source>
        <dbReference type="EMBL" id="KIX95050.1"/>
    </source>
</evidence>
<feature type="signal peptide" evidence="1">
    <location>
        <begin position="1"/>
        <end position="22"/>
    </location>
</feature>
<dbReference type="AlphaFoldDB" id="A0A0D2GZS0"/>
<proteinExistence type="predicted"/>
<evidence type="ECO:0000313" key="4">
    <source>
        <dbReference type="Proteomes" id="UP000053411"/>
    </source>
</evidence>
<dbReference type="InterPro" id="IPR005135">
    <property type="entry name" value="Endo/exonuclease/phosphatase"/>
</dbReference>
<dbReference type="Proteomes" id="UP000053411">
    <property type="component" value="Unassembled WGS sequence"/>
</dbReference>
<dbReference type="InterPro" id="IPR036691">
    <property type="entry name" value="Endo/exonu/phosph_ase_sf"/>
</dbReference>
<dbReference type="STRING" id="1442371.A0A0D2GZS0"/>
<dbReference type="Gene3D" id="3.60.10.10">
    <property type="entry name" value="Endonuclease/exonuclease/phosphatase"/>
    <property type="match status" value="1"/>
</dbReference>
<feature type="chain" id="PRO_5002259064" description="Endonuclease/exonuclease/phosphatase domain-containing protein" evidence="1">
    <location>
        <begin position="23"/>
        <end position="612"/>
    </location>
</feature>
<dbReference type="SUPFAM" id="SSF56219">
    <property type="entry name" value="DNase I-like"/>
    <property type="match status" value="1"/>
</dbReference>
<sequence length="612" mass="66031">MKFIDALLRLGAASLSFSFASAQTIAQINGIRFISPYRNQNVYNVTGLVTAVGPDGLWIRSTTPDSDIRTSESVYVFGRISTNVTLTSGDIIVLDGIVSEYRSSSAYLYMTEISRPTNVKLLSRGNAVNPVVLGKQDTSPPTEQFTYLDNGDVFGVPNNVSLVSVVNPVLQPWSYGLDFWESLMGELVTVKSPNAVAKPNQYNETWVVGNWRKTSKNNRGGLTLTPGDGNPEAIIVGAPLDGTVNPDDIKLGDDLEDITGVVYQEFGAYYILPLTALSVIDSKQPALPDPITWNSKGSCKKITIGQYNVDNFASNSTTLPGIAYDIAYFLNSPDIVFLQEIQDNSGPTDDGVVSANVTLETLATAIEDVGGVSYSYVDIDPINDEDGGEPGGNIRVAYLYNPAVLNLKNPNPGSSLDANEVLPGPSLKYNPGRIDPTNAAWQDSRKPLAAEWETVKDKSTLFTVVVHFTSKDGSSSIEGDPRPPVNLGVDQRNAQANVTGTFVSQILAEDPQAAVIVAGDFNEYTFVEPLETFAAVSGLVNVDDAAGIAATERYTYIFDDSCEELDHMYVSPKIADAPGATPDIKHVHVNTWVTYADQKSDHDPSVARLNIC</sequence>
<gene>
    <name evidence="3" type="ORF">Z520_09360</name>
</gene>
<dbReference type="RefSeq" id="XP_016629173.1">
    <property type="nucleotide sequence ID" value="XM_016779854.1"/>
</dbReference>
<dbReference type="EMBL" id="KN848084">
    <property type="protein sequence ID" value="KIX95050.1"/>
    <property type="molecule type" value="Genomic_DNA"/>
</dbReference>
<dbReference type="GeneID" id="27715106"/>
<dbReference type="GO" id="GO:0003824">
    <property type="term" value="F:catalytic activity"/>
    <property type="evidence" value="ECO:0007669"/>
    <property type="project" value="InterPro"/>
</dbReference>
<name>A0A0D2GZS0_9EURO</name>
<dbReference type="PANTHER" id="PTHR42834:SF1">
    <property type="entry name" value="ENDONUCLEASE_EXONUCLEASE_PHOSPHATASE FAMILY PROTEIN (AFU_ORTHOLOGUE AFUA_3G09210)"/>
    <property type="match status" value="1"/>
</dbReference>
<evidence type="ECO:0000256" key="1">
    <source>
        <dbReference type="SAM" id="SignalP"/>
    </source>
</evidence>